<dbReference type="EMBL" id="BNCQ01000006">
    <property type="protein sequence ID" value="GIL99755.1"/>
    <property type="molecule type" value="Genomic_DNA"/>
</dbReference>
<dbReference type="PROSITE" id="PS00633">
    <property type="entry name" value="BROMODOMAIN_1"/>
    <property type="match status" value="2"/>
</dbReference>
<feature type="compositionally biased region" description="Pro residues" evidence="5">
    <location>
        <begin position="17"/>
        <end position="27"/>
    </location>
</feature>
<feature type="domain" description="Bromo" evidence="6">
    <location>
        <begin position="444"/>
        <end position="514"/>
    </location>
</feature>
<evidence type="ECO:0000313" key="7">
    <source>
        <dbReference type="EMBL" id="GIL73312.1"/>
    </source>
</evidence>
<feature type="region of interest" description="Disordered" evidence="5">
    <location>
        <begin position="193"/>
        <end position="258"/>
    </location>
</feature>
<evidence type="ECO:0000256" key="3">
    <source>
        <dbReference type="ARBA" id="ARBA00023315"/>
    </source>
</evidence>
<dbReference type="PRINTS" id="PR00503">
    <property type="entry name" value="BROMODOMAIN"/>
</dbReference>
<protein>
    <recommendedName>
        <fullName evidence="6">Bromo domain-containing protein</fullName>
    </recommendedName>
</protein>
<dbReference type="SMART" id="SM00297">
    <property type="entry name" value="BROMO"/>
    <property type="match status" value="3"/>
</dbReference>
<feature type="domain" description="Bromo" evidence="6">
    <location>
        <begin position="272"/>
        <end position="344"/>
    </location>
</feature>
<feature type="compositionally biased region" description="Gly residues" evidence="5">
    <location>
        <begin position="580"/>
        <end position="592"/>
    </location>
</feature>
<proteinExistence type="predicted"/>
<dbReference type="PROSITE" id="PS50014">
    <property type="entry name" value="BROMODOMAIN_2"/>
    <property type="match status" value="3"/>
</dbReference>
<name>A0A8J4G4I7_9CHLO</name>
<dbReference type="InterPro" id="IPR037800">
    <property type="entry name" value="GCN5"/>
</dbReference>
<evidence type="ECO:0000313" key="9">
    <source>
        <dbReference type="Proteomes" id="UP000722791"/>
    </source>
</evidence>
<dbReference type="AlphaFoldDB" id="A0A8J4G4I7"/>
<organism evidence="8 9">
    <name type="scientific">Volvox reticuliferus</name>
    <dbReference type="NCBI Taxonomy" id="1737510"/>
    <lineage>
        <taxon>Eukaryota</taxon>
        <taxon>Viridiplantae</taxon>
        <taxon>Chlorophyta</taxon>
        <taxon>core chlorophytes</taxon>
        <taxon>Chlorophyceae</taxon>
        <taxon>CS clade</taxon>
        <taxon>Chlamydomonadales</taxon>
        <taxon>Volvocaceae</taxon>
        <taxon>Volvox</taxon>
    </lineage>
</organism>
<keyword evidence="10" id="KW-1185">Reference proteome</keyword>
<evidence type="ECO:0000313" key="8">
    <source>
        <dbReference type="EMBL" id="GIL99755.1"/>
    </source>
</evidence>
<feature type="domain" description="Bromo" evidence="6">
    <location>
        <begin position="81"/>
        <end position="151"/>
    </location>
</feature>
<evidence type="ECO:0000256" key="5">
    <source>
        <dbReference type="SAM" id="MobiDB-lite"/>
    </source>
</evidence>
<reference evidence="8" key="1">
    <citation type="journal article" date="2021" name="Proc. Natl. Acad. Sci. U.S.A.">
        <title>Three genomes in the algal genus Volvox reveal the fate of a haploid sex-determining region after a transition to homothallism.</title>
        <authorList>
            <person name="Yamamoto K."/>
            <person name="Hamaji T."/>
            <person name="Kawai-Toyooka H."/>
            <person name="Matsuzaki R."/>
            <person name="Takahashi F."/>
            <person name="Nishimura Y."/>
            <person name="Kawachi M."/>
            <person name="Noguchi H."/>
            <person name="Minakuchi Y."/>
            <person name="Umen J.G."/>
            <person name="Toyoda A."/>
            <person name="Nozaki H."/>
        </authorList>
    </citation>
    <scope>NUCLEOTIDE SEQUENCE</scope>
    <source>
        <strain evidence="8">NIES-3785</strain>
        <strain evidence="7">NIES-3786</strain>
    </source>
</reference>
<dbReference type="Pfam" id="PF00439">
    <property type="entry name" value="Bromodomain"/>
    <property type="match status" value="3"/>
</dbReference>
<feature type="compositionally biased region" description="Low complexity" evidence="5">
    <location>
        <begin position="550"/>
        <end position="562"/>
    </location>
</feature>
<dbReference type="InterPro" id="IPR018359">
    <property type="entry name" value="Bromodomain_CS"/>
</dbReference>
<evidence type="ECO:0000256" key="1">
    <source>
        <dbReference type="ARBA" id="ARBA00022679"/>
    </source>
</evidence>
<feature type="region of interest" description="Disordered" evidence="5">
    <location>
        <begin position="1"/>
        <end position="40"/>
    </location>
</feature>
<dbReference type="InterPro" id="IPR036427">
    <property type="entry name" value="Bromodomain-like_sf"/>
</dbReference>
<dbReference type="Proteomes" id="UP000722791">
    <property type="component" value="Unassembled WGS sequence"/>
</dbReference>
<dbReference type="CDD" id="cd04369">
    <property type="entry name" value="Bromodomain"/>
    <property type="match status" value="3"/>
</dbReference>
<dbReference type="Gene3D" id="1.20.920.10">
    <property type="entry name" value="Bromodomain-like"/>
    <property type="match status" value="3"/>
</dbReference>
<evidence type="ECO:0000313" key="10">
    <source>
        <dbReference type="Proteomes" id="UP000747110"/>
    </source>
</evidence>
<dbReference type="EMBL" id="BNCP01000004">
    <property type="protein sequence ID" value="GIL73312.1"/>
    <property type="molecule type" value="Genomic_DNA"/>
</dbReference>
<keyword evidence="3" id="KW-0012">Acyltransferase</keyword>
<evidence type="ECO:0000259" key="6">
    <source>
        <dbReference type="PROSITE" id="PS50014"/>
    </source>
</evidence>
<accession>A0A8J4G4I7</accession>
<dbReference type="OrthoDB" id="548568at2759"/>
<dbReference type="GO" id="GO:0045944">
    <property type="term" value="P:positive regulation of transcription by RNA polymerase II"/>
    <property type="evidence" value="ECO:0007669"/>
    <property type="project" value="TreeGrafter"/>
</dbReference>
<sequence length="612" mass="64461">MERGPRKDITEGMEQSEPPPPPQPLPPARTAHFAGTSGGGVIREPVAVSRHEGSGTQAANAVDVEPLTWRPAALTILRTLLLEPFAREFSAPVDPEQNPGYLEVVGRPMDLSTVLGNLRKGAYASCIAVATDVALIASNCRRYNPPGSPILRRAEQLMAAFASAWRASGLPLPPGAGFPSDAALRDFEDGAAGVTDGTAAAPPLQRRPPRQGAGQNPRLGGRGNDDGDDDGLAGKTAQRPAVRKPAAAQDGGPVPQHESWQPLALSILRSLLSDPRASPFANPVDVNQLPGYTKIVSRPIDLGTIVRDLETGRYASLGPSVLLDDVRLVWSNCRRYNQPGSSIVADAEHCRSTFNRTWQRLAVPAGLPAATAGAAKLIAQQAASAAAQQERYEWPGTAVAAPPRRGGGGGAAAAARGVGGGGDARASAGDDWHTAADEALQRLMRNRVAALFLKPVDPAEAPGYLDVVTRPMDLSTVTSRLRQRAYADLNELLADVDQIWENCRTYNNKSSRVYKLGEQAATQWQTEMEAVGLVGGGGRQQRSRRRRRTTAAAAMYDSASDGGDSGGEGLDSDDDDERGGGGGGGRRSGGSGRAAAGYRASKRSRVGDFDYD</sequence>
<comment type="caution">
    <text evidence="8">The sequence shown here is derived from an EMBL/GenBank/DDBJ whole genome shotgun (WGS) entry which is preliminary data.</text>
</comment>
<evidence type="ECO:0000256" key="4">
    <source>
        <dbReference type="PROSITE-ProRule" id="PRU00035"/>
    </source>
</evidence>
<feature type="compositionally biased region" description="Low complexity" evidence="5">
    <location>
        <begin position="193"/>
        <end position="218"/>
    </location>
</feature>
<dbReference type="PANTHER" id="PTHR45750:SF3">
    <property type="entry name" value="HISTONE ACETYLTRANSFERASE"/>
    <property type="match status" value="1"/>
</dbReference>
<feature type="compositionally biased region" description="Gly residues" evidence="5">
    <location>
        <begin position="405"/>
        <end position="423"/>
    </location>
</feature>
<keyword evidence="1" id="KW-0808">Transferase</keyword>
<feature type="compositionally biased region" description="Basic and acidic residues" evidence="5">
    <location>
        <begin position="1"/>
        <end position="10"/>
    </location>
</feature>
<dbReference type="PANTHER" id="PTHR45750">
    <property type="entry name" value="GH11602P"/>
    <property type="match status" value="1"/>
</dbReference>
<dbReference type="SUPFAM" id="SSF47370">
    <property type="entry name" value="Bromodomain"/>
    <property type="match status" value="3"/>
</dbReference>
<dbReference type="GO" id="GO:0010484">
    <property type="term" value="F:histone H3 acetyltransferase activity"/>
    <property type="evidence" value="ECO:0007669"/>
    <property type="project" value="TreeGrafter"/>
</dbReference>
<feature type="region of interest" description="Disordered" evidence="5">
    <location>
        <begin position="535"/>
        <end position="612"/>
    </location>
</feature>
<evidence type="ECO:0000256" key="2">
    <source>
        <dbReference type="ARBA" id="ARBA00023117"/>
    </source>
</evidence>
<dbReference type="GO" id="GO:0000123">
    <property type="term" value="C:histone acetyltransferase complex"/>
    <property type="evidence" value="ECO:0007669"/>
    <property type="project" value="TreeGrafter"/>
</dbReference>
<feature type="region of interest" description="Disordered" evidence="5">
    <location>
        <begin position="400"/>
        <end position="428"/>
    </location>
</feature>
<dbReference type="InterPro" id="IPR001487">
    <property type="entry name" value="Bromodomain"/>
</dbReference>
<dbReference type="Proteomes" id="UP000747110">
    <property type="component" value="Unassembled WGS sequence"/>
</dbReference>
<keyword evidence="2 4" id="KW-0103">Bromodomain</keyword>
<gene>
    <name evidence="7" type="ORF">Vretifemale_3511</name>
    <name evidence="8" type="ORF">Vretimale_4883</name>
</gene>